<evidence type="ECO:0000313" key="6">
    <source>
        <dbReference type="Proteomes" id="UP000294257"/>
    </source>
</evidence>
<name>A0A4Q7KQI2_9PSEU</name>
<dbReference type="Pfam" id="PF08241">
    <property type="entry name" value="Methyltransf_11"/>
    <property type="match status" value="1"/>
</dbReference>
<dbReference type="CDD" id="cd02440">
    <property type="entry name" value="AdoMet_MTases"/>
    <property type="match status" value="1"/>
</dbReference>
<accession>A0A4Q7KQI2</accession>
<comment type="caution">
    <text evidence="5">The sequence shown here is derived from an EMBL/GenBank/DDBJ whole genome shotgun (WGS) entry which is preliminary data.</text>
</comment>
<dbReference type="Gene3D" id="3.40.50.150">
    <property type="entry name" value="Vaccinia Virus protein VP39"/>
    <property type="match status" value="1"/>
</dbReference>
<evidence type="ECO:0000313" key="5">
    <source>
        <dbReference type="EMBL" id="RZS37572.1"/>
    </source>
</evidence>
<dbReference type="InterPro" id="IPR029063">
    <property type="entry name" value="SAM-dependent_MTases_sf"/>
</dbReference>
<dbReference type="PANTHER" id="PTHR43464">
    <property type="entry name" value="METHYLTRANSFERASE"/>
    <property type="match status" value="1"/>
</dbReference>
<dbReference type="RefSeq" id="WP_130345055.1">
    <property type="nucleotide sequence ID" value="NZ_SGWQ01000005.1"/>
</dbReference>
<protein>
    <submittedName>
        <fullName evidence="5">Methyltransferase family protein</fullName>
    </submittedName>
</protein>
<dbReference type="Proteomes" id="UP000294257">
    <property type="component" value="Unassembled WGS sequence"/>
</dbReference>
<evidence type="ECO:0000256" key="2">
    <source>
        <dbReference type="ARBA" id="ARBA00022679"/>
    </source>
</evidence>
<keyword evidence="2 5" id="KW-0808">Transferase</keyword>
<dbReference type="GO" id="GO:0008757">
    <property type="term" value="F:S-adenosylmethionine-dependent methyltransferase activity"/>
    <property type="evidence" value="ECO:0007669"/>
    <property type="project" value="InterPro"/>
</dbReference>
<evidence type="ECO:0000259" key="4">
    <source>
        <dbReference type="Pfam" id="PF08241"/>
    </source>
</evidence>
<dbReference type="PANTHER" id="PTHR43464:SF19">
    <property type="entry name" value="UBIQUINONE BIOSYNTHESIS O-METHYLTRANSFERASE, MITOCHONDRIAL"/>
    <property type="match status" value="1"/>
</dbReference>
<keyword evidence="3" id="KW-0949">S-adenosyl-L-methionine</keyword>
<organism evidence="5 6">
    <name type="scientific">Herbihabitans rhizosphaerae</name>
    <dbReference type="NCBI Taxonomy" id="1872711"/>
    <lineage>
        <taxon>Bacteria</taxon>
        <taxon>Bacillati</taxon>
        <taxon>Actinomycetota</taxon>
        <taxon>Actinomycetes</taxon>
        <taxon>Pseudonocardiales</taxon>
        <taxon>Pseudonocardiaceae</taxon>
        <taxon>Herbihabitans</taxon>
    </lineage>
</organism>
<sequence>MRLSDEIASHYAQGVERDRLTTWGRLEALRTRELLARFLPPAPAVVLDVGGAEGAYALPLAQAGYAVHLLDPVPAHVEAARAASARQATAPLAGAEVGDARELPFGDGTADAVLLLGPLYHLIEADDRTRALAEAHRVLRPGGQLLAAAISRFASTLDGLRSGMITDPTFEAIVENDLHTGTHHNPDVEGRPEWFTLAYFHHPDELLTEVRHSGFPDAEVLAVEGPCGQATMTIDLDNPTARDTALRAIARVEREPSLLGASPHLMAVATKL</sequence>
<dbReference type="GO" id="GO:0032259">
    <property type="term" value="P:methylation"/>
    <property type="evidence" value="ECO:0007669"/>
    <property type="project" value="UniProtKB-KW"/>
</dbReference>
<keyword evidence="6" id="KW-1185">Reference proteome</keyword>
<dbReference type="InterPro" id="IPR013216">
    <property type="entry name" value="Methyltransf_11"/>
</dbReference>
<dbReference type="EMBL" id="SGWQ01000005">
    <property type="protein sequence ID" value="RZS37572.1"/>
    <property type="molecule type" value="Genomic_DNA"/>
</dbReference>
<proteinExistence type="predicted"/>
<keyword evidence="1 5" id="KW-0489">Methyltransferase</keyword>
<reference evidence="5 6" key="1">
    <citation type="submission" date="2019-02" db="EMBL/GenBank/DDBJ databases">
        <title>Genomic Encyclopedia of Type Strains, Phase IV (KMG-IV): sequencing the most valuable type-strain genomes for metagenomic binning, comparative biology and taxonomic classification.</title>
        <authorList>
            <person name="Goeker M."/>
        </authorList>
    </citation>
    <scope>NUCLEOTIDE SEQUENCE [LARGE SCALE GENOMIC DNA]</scope>
    <source>
        <strain evidence="5 6">DSM 101727</strain>
    </source>
</reference>
<dbReference type="AlphaFoldDB" id="A0A4Q7KQI2"/>
<dbReference type="OrthoDB" id="9810615at2"/>
<feature type="domain" description="Methyltransferase type 11" evidence="4">
    <location>
        <begin position="47"/>
        <end position="146"/>
    </location>
</feature>
<gene>
    <name evidence="5" type="ORF">EV193_105129</name>
</gene>
<dbReference type="SUPFAM" id="SSF53335">
    <property type="entry name" value="S-adenosyl-L-methionine-dependent methyltransferases"/>
    <property type="match status" value="1"/>
</dbReference>
<evidence type="ECO:0000256" key="1">
    <source>
        <dbReference type="ARBA" id="ARBA00022603"/>
    </source>
</evidence>
<evidence type="ECO:0000256" key="3">
    <source>
        <dbReference type="ARBA" id="ARBA00022691"/>
    </source>
</evidence>